<keyword evidence="1" id="KW-0472">Membrane</keyword>
<dbReference type="RefSeq" id="WP_004623503.1">
    <property type="nucleotide sequence ID" value="NZ_APMP01000034.1"/>
</dbReference>
<reference evidence="2 3" key="1">
    <citation type="journal article" date="2013" name="Genome Announc.">
        <title>Draft Genome Sequence for Caulobacter sp. Strain OR37, a Bacterium Tolerant to Heavy Metals.</title>
        <authorList>
            <person name="Utturkar S.M."/>
            <person name="Bollmann A."/>
            <person name="Brzoska R.M."/>
            <person name="Klingeman D.M."/>
            <person name="Epstein S.E."/>
            <person name="Palumbo A.V."/>
            <person name="Brown S.D."/>
        </authorList>
    </citation>
    <scope>NUCLEOTIDE SEQUENCE [LARGE SCALE GENOMIC DNA]</scope>
    <source>
        <strain evidence="2 3">OR37</strain>
    </source>
</reference>
<protein>
    <submittedName>
        <fullName evidence="2">Uncharacterized protein</fullName>
    </submittedName>
</protein>
<dbReference type="PATRIC" id="fig|1292034.3.peg.3746"/>
<evidence type="ECO:0000256" key="1">
    <source>
        <dbReference type="SAM" id="Phobius"/>
    </source>
</evidence>
<dbReference type="STRING" id="1292034.OR37_03775"/>
<evidence type="ECO:0000313" key="3">
    <source>
        <dbReference type="Proteomes" id="UP000013063"/>
    </source>
</evidence>
<organism evidence="2 3">
    <name type="scientific">Caulobacter vibrioides OR37</name>
    <dbReference type="NCBI Taxonomy" id="1292034"/>
    <lineage>
        <taxon>Bacteria</taxon>
        <taxon>Pseudomonadati</taxon>
        <taxon>Pseudomonadota</taxon>
        <taxon>Alphaproteobacteria</taxon>
        <taxon>Caulobacterales</taxon>
        <taxon>Caulobacteraceae</taxon>
        <taxon>Caulobacter</taxon>
    </lineage>
</organism>
<evidence type="ECO:0000313" key="2">
    <source>
        <dbReference type="EMBL" id="ENZ80360.1"/>
    </source>
</evidence>
<dbReference type="AlphaFoldDB" id="R0CVG9"/>
<dbReference type="EMBL" id="APMP01000034">
    <property type="protein sequence ID" value="ENZ80360.1"/>
    <property type="molecule type" value="Genomic_DNA"/>
</dbReference>
<comment type="caution">
    <text evidence="2">The sequence shown here is derived from an EMBL/GenBank/DDBJ whole genome shotgun (WGS) entry which is preliminary data.</text>
</comment>
<dbReference type="Proteomes" id="UP000013063">
    <property type="component" value="Unassembled WGS sequence"/>
</dbReference>
<sequence length="45" mass="4935" precursor="true">MTPQDVVGLTPARGFLTLIALVLTAMAGCFWTCEPEAELERVRRA</sequence>
<keyword evidence="1" id="KW-0812">Transmembrane</keyword>
<keyword evidence="1" id="KW-1133">Transmembrane helix</keyword>
<accession>R0CVG9</accession>
<name>R0CVG9_CAUVI</name>
<gene>
    <name evidence="2" type="ORF">OR37_03775</name>
</gene>
<keyword evidence="3" id="KW-1185">Reference proteome</keyword>
<feature type="transmembrane region" description="Helical" evidence="1">
    <location>
        <begin position="12"/>
        <end position="33"/>
    </location>
</feature>
<proteinExistence type="predicted"/>